<name>A0A6A5K408_9PLEO</name>
<reference evidence="3" key="1">
    <citation type="submission" date="2020-01" db="EMBL/GenBank/DDBJ databases">
        <authorList>
            <consortium name="DOE Joint Genome Institute"/>
            <person name="Haridas S."/>
            <person name="Albert R."/>
            <person name="Binder M."/>
            <person name="Bloem J."/>
            <person name="Labutti K."/>
            <person name="Salamov A."/>
            <person name="Andreopoulos B."/>
            <person name="Baker S.E."/>
            <person name="Barry K."/>
            <person name="Bills G."/>
            <person name="Bluhm B.H."/>
            <person name="Cannon C."/>
            <person name="Castanera R."/>
            <person name="Culley D.E."/>
            <person name="Daum C."/>
            <person name="Ezra D."/>
            <person name="Gonzalez J.B."/>
            <person name="Henrissat B."/>
            <person name="Kuo A."/>
            <person name="Liang C."/>
            <person name="Lipzen A."/>
            <person name="Lutzoni F."/>
            <person name="Magnuson J."/>
            <person name="Mondo S."/>
            <person name="Nolan M."/>
            <person name="Ohm R."/>
            <person name="Pangilinan J."/>
            <person name="Park H.-J."/>
            <person name="Ramirez L."/>
            <person name="Alfaro M."/>
            <person name="Sun H."/>
            <person name="Tritt A."/>
            <person name="Yoshinaga Y."/>
            <person name="Zwiers L.-H."/>
            <person name="Turgeon B.G."/>
            <person name="Goodwin S.B."/>
            <person name="Spatafora J.W."/>
            <person name="Crous P.W."/>
            <person name="Grigoriev I.V."/>
        </authorList>
    </citation>
    <scope>NUCLEOTIDE SEQUENCE</scope>
    <source>
        <strain evidence="3">P77</strain>
    </source>
</reference>
<keyword evidence="2" id="KW-0472">Membrane</keyword>
<evidence type="ECO:0000313" key="3">
    <source>
        <dbReference type="EMBL" id="KAF1829397.1"/>
    </source>
</evidence>
<feature type="transmembrane region" description="Helical" evidence="2">
    <location>
        <begin position="246"/>
        <end position="267"/>
    </location>
</feature>
<dbReference type="AlphaFoldDB" id="A0A6A5K408"/>
<gene>
    <name evidence="3" type="ORF">BDW02DRAFT_167909</name>
</gene>
<evidence type="ECO:0000256" key="2">
    <source>
        <dbReference type="SAM" id="Phobius"/>
    </source>
</evidence>
<sequence length="298" mass="31763">MAGVVEAGLGSTTSDLVITGLPALTSIFTSKSECADKVILVQYGPAADPYQLIQWVPNECFPSASVPTYSPGICPDGYGMVTITEYHPSSSASDYSRLWKASCCPSGMTMTASYELSYCKGFFENGPITAYRDVFLIMTETISDTSTTEYMIENPDGLTGNMTVLTSATITGEPIVIYWQVSDLSKFDPDYASLLARRLDIEITPTAAASLASETARPSSSPFVPSPTSISPSDPASQRLTTGAKAGIGVGAAVGAVLLSIAAFLLYKRHMRSASETKYHKQTAPQNEQPELVQARIS</sequence>
<evidence type="ECO:0000256" key="1">
    <source>
        <dbReference type="SAM" id="MobiDB-lite"/>
    </source>
</evidence>
<keyword evidence="2" id="KW-1133">Transmembrane helix</keyword>
<evidence type="ECO:0000313" key="4">
    <source>
        <dbReference type="Proteomes" id="UP000800040"/>
    </source>
</evidence>
<dbReference type="OrthoDB" id="3681770at2759"/>
<accession>A0A6A5K408</accession>
<feature type="compositionally biased region" description="Low complexity" evidence="1">
    <location>
        <begin position="218"/>
        <end position="233"/>
    </location>
</feature>
<organism evidence="3 4">
    <name type="scientific">Decorospora gaudefroyi</name>
    <dbReference type="NCBI Taxonomy" id="184978"/>
    <lineage>
        <taxon>Eukaryota</taxon>
        <taxon>Fungi</taxon>
        <taxon>Dikarya</taxon>
        <taxon>Ascomycota</taxon>
        <taxon>Pezizomycotina</taxon>
        <taxon>Dothideomycetes</taxon>
        <taxon>Pleosporomycetidae</taxon>
        <taxon>Pleosporales</taxon>
        <taxon>Pleosporineae</taxon>
        <taxon>Pleosporaceae</taxon>
        <taxon>Decorospora</taxon>
    </lineage>
</organism>
<keyword evidence="2" id="KW-0812">Transmembrane</keyword>
<dbReference type="Proteomes" id="UP000800040">
    <property type="component" value="Unassembled WGS sequence"/>
</dbReference>
<feature type="region of interest" description="Disordered" evidence="1">
    <location>
        <begin position="277"/>
        <end position="298"/>
    </location>
</feature>
<proteinExistence type="predicted"/>
<keyword evidence="4" id="KW-1185">Reference proteome</keyword>
<dbReference type="EMBL" id="ML975446">
    <property type="protein sequence ID" value="KAF1829397.1"/>
    <property type="molecule type" value="Genomic_DNA"/>
</dbReference>
<protein>
    <submittedName>
        <fullName evidence="3">Uncharacterized protein</fullName>
    </submittedName>
</protein>
<feature type="region of interest" description="Disordered" evidence="1">
    <location>
        <begin position="211"/>
        <end position="238"/>
    </location>
</feature>